<dbReference type="Gene3D" id="3.10.129.10">
    <property type="entry name" value="Hotdog Thioesterase"/>
    <property type="match status" value="2"/>
</dbReference>
<dbReference type="InterPro" id="IPR052342">
    <property type="entry name" value="MCH/BMMD"/>
</dbReference>
<dbReference type="EMBL" id="BAAAQD010000067">
    <property type="protein sequence ID" value="GAA1577734.1"/>
    <property type="molecule type" value="Genomic_DNA"/>
</dbReference>
<gene>
    <name evidence="1" type="ORF">GCM10009827_119440</name>
</gene>
<accession>A0ABN2DHM9</accession>
<dbReference type="InterPro" id="IPR029069">
    <property type="entry name" value="HotDog_dom_sf"/>
</dbReference>
<evidence type="ECO:0000313" key="2">
    <source>
        <dbReference type="Proteomes" id="UP001501470"/>
    </source>
</evidence>
<dbReference type="PANTHER" id="PTHR43664:SF1">
    <property type="entry name" value="BETA-METHYLMALYL-COA DEHYDRATASE"/>
    <property type="match status" value="1"/>
</dbReference>
<name>A0ABN2DHM9_9ACTN</name>
<reference evidence="1 2" key="1">
    <citation type="journal article" date="2019" name="Int. J. Syst. Evol. Microbiol.">
        <title>The Global Catalogue of Microorganisms (GCM) 10K type strain sequencing project: providing services to taxonomists for standard genome sequencing and annotation.</title>
        <authorList>
            <consortium name="The Broad Institute Genomics Platform"/>
            <consortium name="The Broad Institute Genome Sequencing Center for Infectious Disease"/>
            <person name="Wu L."/>
            <person name="Ma J."/>
        </authorList>
    </citation>
    <scope>NUCLEOTIDE SEQUENCE [LARGE SCALE GENOMIC DNA]</scope>
    <source>
        <strain evidence="1 2">JCM 15933</strain>
    </source>
</reference>
<comment type="caution">
    <text evidence="1">The sequence shown here is derived from an EMBL/GenBank/DDBJ whole genome shotgun (WGS) entry which is preliminary data.</text>
</comment>
<evidence type="ECO:0000313" key="1">
    <source>
        <dbReference type="EMBL" id="GAA1577734.1"/>
    </source>
</evidence>
<dbReference type="Proteomes" id="UP001501470">
    <property type="component" value="Unassembled WGS sequence"/>
</dbReference>
<protein>
    <submittedName>
        <fullName evidence="1">MaoC family dehydratase</fullName>
    </submittedName>
</protein>
<keyword evidence="2" id="KW-1185">Reference proteome</keyword>
<dbReference type="PANTHER" id="PTHR43664">
    <property type="entry name" value="MONOAMINE OXIDASE-RELATED"/>
    <property type="match status" value="1"/>
</dbReference>
<sequence>MTDMRGGPFFEDLQIGQTMPLRSITVTDGLAAAHQAIIGNHLELSLDAKLARDVTHGHPLANPALVWDLAIGASTSATREVIANLFYRRLYFHRFAAIGDRITTSTTVVDKKTNSHKPEKPPTGLVLLRIKTVDQEGRTVLDFDRCAMLPIRRDEGTRLGSLIHQSRVHAEELPAVLTQWNLDIVAEGKAVCTPRGGRTSVVFEVGGDVVSNAPELARLTMNVARVHHDRFASGGHRLVYGGHTIGLTFSQACRAMPEILLPLAWRDCHHIAPVREQDTVWSSHRVMRIEQGPGTTSVYQIQSEAFARQWPSEDPRHVLTWTWTALAQ</sequence>
<dbReference type="SUPFAM" id="SSF54637">
    <property type="entry name" value="Thioesterase/thiol ester dehydrase-isomerase"/>
    <property type="match status" value="2"/>
</dbReference>
<dbReference type="RefSeq" id="WP_344515873.1">
    <property type="nucleotide sequence ID" value="NZ_BAAAQD010000067.1"/>
</dbReference>
<organism evidence="1 2">
    <name type="scientific">Dactylosporangium maewongense</name>
    <dbReference type="NCBI Taxonomy" id="634393"/>
    <lineage>
        <taxon>Bacteria</taxon>
        <taxon>Bacillati</taxon>
        <taxon>Actinomycetota</taxon>
        <taxon>Actinomycetes</taxon>
        <taxon>Micromonosporales</taxon>
        <taxon>Micromonosporaceae</taxon>
        <taxon>Dactylosporangium</taxon>
    </lineage>
</organism>
<proteinExistence type="predicted"/>